<proteinExistence type="predicted"/>
<feature type="compositionally biased region" description="Polar residues" evidence="1">
    <location>
        <begin position="128"/>
        <end position="137"/>
    </location>
</feature>
<evidence type="ECO:0000313" key="3">
    <source>
        <dbReference type="EMBL" id="RDW57796.1"/>
    </source>
</evidence>
<dbReference type="Proteomes" id="UP000256328">
    <property type="component" value="Unassembled WGS sequence"/>
</dbReference>
<sequence length="893" mass="101121">MTKRISNSHVLSVMHYATWLPQQKELLPRQMPINISSNEHFYSPGEMDFYSSYRLYKEGTRTIIQWLTATALRCGYETLKQKKKRKNKNKNRNRALKAKGIDPSSGNSIVSTPSTSDTSSTTEPEANVQPQTQQVPQGESVDPPRQYTVSTKELPMMAYFISEHFEQISEFEGLPATMKVLEDVIQKRQEVGKAWEKPDRTASASDERHQHFVVILQEVQQILTGVLRALNLHQVGPAKESTAASLSADERALNNIFSALHLEEPADVDQVIEEPQKKAQPVTATASYELEEEVDEEEVYFRIYCFFKDFQDMRHHLKESWLAYVSGTADLAAVTITTNVAIGILQRAEVDLLEFLPKKFNITSYTQVSGLLYFAAAHTHGLDPNKAKDLLNIPAELESVAEFMAMPVHMLLSSFIPVLNAGVGLPVMKPGFYGHICGPEISLSWEEKIDQQKIMLLELLPEICIANKVGQPPVVDEITRGLLEMVKTHKISISLVLSCQIYLDIFDATLMHPLAHIGMAHKELQRTGLYATQILKSYTKFSENMLIDNWPKQNDMIIQRIRSEVETWITKDVYSPLQKQLFKANKLPTDAIQPYSLFSRHPLLCGVMLFRLNLNLQELGVTLVNAWGSLPSILHLYNAVKHESPDFPRWHDLEAVIDIHSKERIFIGEPPSDPEHYLKRFALVMGTSASMLAPNRREGRNTRPVTASSRGPREMIGISAITKIFLPQYCDQGASPDITFHRIQELLRGSSKKELQAARDSPLLLIPFLTGLQEKVQMDILALNIDYLALHMRCYKLLRNIHTVLDSDFKKFLQSPDYIEKESQLPFLVGYLFTIACNSGLAAEHLGIAGRGVDVRSRTLLRAADVVKELVLKEGDVEIKRVEVYCRGYDWLN</sequence>
<evidence type="ECO:0000259" key="2">
    <source>
        <dbReference type="Pfam" id="PF20253"/>
    </source>
</evidence>
<feature type="compositionally biased region" description="Basic residues" evidence="1">
    <location>
        <begin position="81"/>
        <end position="97"/>
    </location>
</feature>
<dbReference type="EMBL" id="PDLN01000022">
    <property type="protein sequence ID" value="RDW57796.1"/>
    <property type="molecule type" value="Genomic_DNA"/>
</dbReference>
<accession>A0A3D8Q7I4</accession>
<evidence type="ECO:0000256" key="1">
    <source>
        <dbReference type="SAM" id="MobiDB-lite"/>
    </source>
</evidence>
<feature type="compositionally biased region" description="Low complexity" evidence="1">
    <location>
        <begin position="111"/>
        <end position="122"/>
    </location>
</feature>
<name>A0A3D8Q7I4_9HELO</name>
<reference evidence="3 4" key="1">
    <citation type="journal article" date="2018" name="IMA Fungus">
        <title>IMA Genome-F 9: Draft genome sequence of Annulohypoxylon stygium, Aspergillus mulundensis, Berkeleyomyces basicola (syn. Thielaviopsis basicola), Ceratocystis smalleyi, two Cercospora beticola strains, Coleophoma cylindrospora, Fusarium fracticaudum, Phialophora cf. hyalina, and Morchella septimelata.</title>
        <authorList>
            <person name="Wingfield B.D."/>
            <person name="Bills G.F."/>
            <person name="Dong Y."/>
            <person name="Huang W."/>
            <person name="Nel W.J."/>
            <person name="Swalarsk-Parry B.S."/>
            <person name="Vaghefi N."/>
            <person name="Wilken P.M."/>
            <person name="An Z."/>
            <person name="de Beer Z.W."/>
            <person name="De Vos L."/>
            <person name="Chen L."/>
            <person name="Duong T.A."/>
            <person name="Gao Y."/>
            <person name="Hammerbacher A."/>
            <person name="Kikkert J.R."/>
            <person name="Li Y."/>
            <person name="Li H."/>
            <person name="Li K."/>
            <person name="Li Q."/>
            <person name="Liu X."/>
            <person name="Ma X."/>
            <person name="Naidoo K."/>
            <person name="Pethybridge S.J."/>
            <person name="Sun J."/>
            <person name="Steenkamp E.T."/>
            <person name="van der Nest M.A."/>
            <person name="van Wyk S."/>
            <person name="Wingfield M.J."/>
            <person name="Xiong C."/>
            <person name="Yue Q."/>
            <person name="Zhang X."/>
        </authorList>
    </citation>
    <scope>NUCLEOTIDE SEQUENCE [LARGE SCALE GENOMIC DNA]</scope>
    <source>
        <strain evidence="3 4">BP5796</strain>
    </source>
</reference>
<feature type="region of interest" description="Disordered" evidence="1">
    <location>
        <begin position="80"/>
        <end position="146"/>
    </location>
</feature>
<keyword evidence="4" id="KW-1185">Reference proteome</keyword>
<dbReference type="PANTHER" id="PTHR38795">
    <property type="entry name" value="DUF6604 DOMAIN-CONTAINING PROTEIN"/>
    <property type="match status" value="1"/>
</dbReference>
<protein>
    <recommendedName>
        <fullName evidence="2">DUF6604 domain-containing protein</fullName>
    </recommendedName>
</protein>
<dbReference type="Pfam" id="PF20253">
    <property type="entry name" value="DUF6604"/>
    <property type="match status" value="1"/>
</dbReference>
<gene>
    <name evidence="3" type="ORF">BP5796_12597</name>
</gene>
<dbReference type="PANTHER" id="PTHR38795:SF1">
    <property type="entry name" value="DUF6604 DOMAIN-CONTAINING PROTEIN"/>
    <property type="match status" value="1"/>
</dbReference>
<dbReference type="InterPro" id="IPR046539">
    <property type="entry name" value="DUF6604"/>
</dbReference>
<evidence type="ECO:0000313" key="4">
    <source>
        <dbReference type="Proteomes" id="UP000256328"/>
    </source>
</evidence>
<dbReference type="AlphaFoldDB" id="A0A3D8Q7I4"/>
<comment type="caution">
    <text evidence="3">The sequence shown here is derived from an EMBL/GenBank/DDBJ whole genome shotgun (WGS) entry which is preliminary data.</text>
</comment>
<dbReference type="OrthoDB" id="3510203at2759"/>
<organism evidence="3 4">
    <name type="scientific">Coleophoma crateriformis</name>
    <dbReference type="NCBI Taxonomy" id="565419"/>
    <lineage>
        <taxon>Eukaryota</taxon>
        <taxon>Fungi</taxon>
        <taxon>Dikarya</taxon>
        <taxon>Ascomycota</taxon>
        <taxon>Pezizomycotina</taxon>
        <taxon>Leotiomycetes</taxon>
        <taxon>Helotiales</taxon>
        <taxon>Dermateaceae</taxon>
        <taxon>Coleophoma</taxon>
    </lineage>
</organism>
<feature type="domain" description="DUF6604" evidence="2">
    <location>
        <begin position="55"/>
        <end position="353"/>
    </location>
</feature>